<keyword evidence="3" id="KW-1185">Reference proteome</keyword>
<reference evidence="2" key="1">
    <citation type="journal article" date="2021" name="Sci. Rep.">
        <title>Diploid genomic architecture of Nitzschia inconspicua, an elite biomass production diatom.</title>
        <authorList>
            <person name="Oliver A."/>
            <person name="Podell S."/>
            <person name="Pinowska A."/>
            <person name="Traller J.C."/>
            <person name="Smith S.R."/>
            <person name="McClure R."/>
            <person name="Beliaev A."/>
            <person name="Bohutskyi P."/>
            <person name="Hill E.A."/>
            <person name="Rabines A."/>
            <person name="Zheng H."/>
            <person name="Allen L.Z."/>
            <person name="Kuo A."/>
            <person name="Grigoriev I.V."/>
            <person name="Allen A.E."/>
            <person name="Hazlebeck D."/>
            <person name="Allen E.E."/>
        </authorList>
    </citation>
    <scope>NUCLEOTIDE SEQUENCE</scope>
    <source>
        <strain evidence="2">Hildebrandi</strain>
    </source>
</reference>
<organism evidence="2 3">
    <name type="scientific">Nitzschia inconspicua</name>
    <dbReference type="NCBI Taxonomy" id="303405"/>
    <lineage>
        <taxon>Eukaryota</taxon>
        <taxon>Sar</taxon>
        <taxon>Stramenopiles</taxon>
        <taxon>Ochrophyta</taxon>
        <taxon>Bacillariophyta</taxon>
        <taxon>Bacillariophyceae</taxon>
        <taxon>Bacillariophycidae</taxon>
        <taxon>Bacillariales</taxon>
        <taxon>Bacillariaceae</taxon>
        <taxon>Nitzschia</taxon>
    </lineage>
</organism>
<feature type="region of interest" description="Disordered" evidence="1">
    <location>
        <begin position="130"/>
        <end position="150"/>
    </location>
</feature>
<evidence type="ECO:0000313" key="3">
    <source>
        <dbReference type="Proteomes" id="UP000693970"/>
    </source>
</evidence>
<gene>
    <name evidence="2" type="ORF">IV203_003277</name>
</gene>
<comment type="caution">
    <text evidence="2">The sequence shown here is derived from an EMBL/GenBank/DDBJ whole genome shotgun (WGS) entry which is preliminary data.</text>
</comment>
<reference evidence="2" key="2">
    <citation type="submission" date="2021-04" db="EMBL/GenBank/DDBJ databases">
        <authorList>
            <person name="Podell S."/>
        </authorList>
    </citation>
    <scope>NUCLEOTIDE SEQUENCE</scope>
    <source>
        <strain evidence="2">Hildebrandi</strain>
    </source>
</reference>
<dbReference type="AlphaFoldDB" id="A0A9K3PP42"/>
<dbReference type="EMBL" id="JAGRRH010000016">
    <property type="protein sequence ID" value="KAG7353921.1"/>
    <property type="molecule type" value="Genomic_DNA"/>
</dbReference>
<dbReference type="Proteomes" id="UP000693970">
    <property type="component" value="Unassembled WGS sequence"/>
</dbReference>
<evidence type="ECO:0000313" key="2">
    <source>
        <dbReference type="EMBL" id="KAG7353921.1"/>
    </source>
</evidence>
<evidence type="ECO:0000256" key="1">
    <source>
        <dbReference type="SAM" id="MobiDB-lite"/>
    </source>
</evidence>
<name>A0A9K3PP42_9STRA</name>
<proteinExistence type="predicted"/>
<protein>
    <submittedName>
        <fullName evidence="2">Uncharacterized protein</fullName>
    </submittedName>
</protein>
<sequence length="163" mass="18566">MEGRLFWRMLQEDLNVDGKNCAGFQVREVVKNGSLFDVFRLSRGASEPDSNRLLNVREQTCECGKWQERGVTYIDAVAYYRLFGMQTLQYMMDNHDSQRTLPVRNSEQTLEGKHYSCFFGCVLDQDGVTLPPNPTKQASGRPRKDGSGNDLVLPLIQTNLLLL</sequence>
<dbReference type="OrthoDB" id="70214at2759"/>
<accession>A0A9K3PP42</accession>